<keyword evidence="1" id="KW-0472">Membrane</keyword>
<dbReference type="Proteomes" id="UP000008674">
    <property type="component" value="Chromosome"/>
</dbReference>
<evidence type="ECO:0000313" key="3">
    <source>
        <dbReference type="Proteomes" id="UP000008674"/>
    </source>
</evidence>
<evidence type="ECO:0000256" key="1">
    <source>
        <dbReference type="SAM" id="Phobius"/>
    </source>
</evidence>
<feature type="transmembrane region" description="Helical" evidence="1">
    <location>
        <begin position="63"/>
        <end position="82"/>
    </location>
</feature>
<feature type="transmembrane region" description="Helical" evidence="1">
    <location>
        <begin position="102"/>
        <end position="120"/>
    </location>
</feature>
<keyword evidence="1" id="KW-1133">Transmembrane helix</keyword>
<dbReference type="KEGG" id="sru:SRU_1337"/>
<keyword evidence="1" id="KW-0812">Transmembrane</keyword>
<evidence type="ECO:0000313" key="2">
    <source>
        <dbReference type="EMBL" id="ABC45849.1"/>
    </source>
</evidence>
<proteinExistence type="predicted"/>
<gene>
    <name evidence="2" type="ordered locus">SRU_1337</name>
</gene>
<dbReference type="STRING" id="309807.SRU_1337"/>
<protein>
    <submittedName>
        <fullName evidence="2">Uncharacterized protein</fullName>
    </submittedName>
</protein>
<dbReference type="HOGENOM" id="CLU_1244608_0_0_10"/>
<dbReference type="EMBL" id="CP000159">
    <property type="protein sequence ID" value="ABC45849.1"/>
    <property type="molecule type" value="Genomic_DNA"/>
</dbReference>
<dbReference type="EnsemblBacteria" id="ABC45849">
    <property type="protein sequence ID" value="ABC45849"/>
    <property type="gene ID" value="SRU_1337"/>
</dbReference>
<name>Q2S2X0_SALRD</name>
<dbReference type="OrthoDB" id="9946952at2"/>
<accession>Q2S2X0</accession>
<dbReference type="eggNOG" id="ENOG50310MH">
    <property type="taxonomic scope" value="Bacteria"/>
</dbReference>
<reference evidence="2 3" key="1">
    <citation type="journal article" date="2005" name="Proc. Natl. Acad. Sci. U.S.A.">
        <title>The genome of Salinibacter ruber: convergence and gene exchange among hyperhalophilic bacteria and archaea.</title>
        <authorList>
            <person name="Mongodin E.F."/>
            <person name="Nelson K.E."/>
            <person name="Daugherty S."/>
            <person name="Deboy R.T."/>
            <person name="Wister J."/>
            <person name="Khouri H."/>
            <person name="Weidman J."/>
            <person name="Walsh D.A."/>
            <person name="Papke R.T."/>
            <person name="Sanchez Perez G."/>
            <person name="Sharma A.K."/>
            <person name="Nesbo C.L."/>
            <person name="MacLeod D."/>
            <person name="Bapteste E."/>
            <person name="Doolittle W.F."/>
            <person name="Charlebois R.L."/>
            <person name="Legault B."/>
            <person name="Rodriguez-Valera F."/>
        </authorList>
    </citation>
    <scope>NUCLEOTIDE SEQUENCE [LARGE SCALE GENOMIC DNA]</scope>
    <source>
        <strain evidence="3">DSM 13855 / CECT 5946 / M31</strain>
    </source>
</reference>
<sequence length="222" mass="24033">MLDGQSCPLCPSRSSLPAGTSFHQSPMDIVTRTFEAPRTYRPSASVLGRAVRAWTNDRLRGEALYLVAMTGLTILLLMAHYLGWALLTSALAASQGWEPLFWQTQVGSVLVLAGLGLVGFRPAVRVTCRPDAVTLRQGDQTRTLSPPDIQDVRLISAQRYHRHYRRYAATQVFASAVSEQVLCVRTGDGPVIVALPGPEARAALLEHLEALTASASEAAARP</sequence>
<keyword evidence="3" id="KW-1185">Reference proteome</keyword>
<organism evidence="2 3">
    <name type="scientific">Salinibacter ruber (strain DSM 13855 / M31)</name>
    <dbReference type="NCBI Taxonomy" id="309807"/>
    <lineage>
        <taxon>Bacteria</taxon>
        <taxon>Pseudomonadati</taxon>
        <taxon>Rhodothermota</taxon>
        <taxon>Rhodothermia</taxon>
        <taxon>Rhodothermales</taxon>
        <taxon>Salinibacteraceae</taxon>
        <taxon>Salinibacter</taxon>
    </lineage>
</organism>
<dbReference type="DNASU" id="3851969"/>
<dbReference type="AlphaFoldDB" id="Q2S2X0"/>